<dbReference type="EMBL" id="GL698595">
    <property type="protein sequence ID" value="EFY84980.1"/>
    <property type="molecule type" value="Genomic_DNA"/>
</dbReference>
<dbReference type="InterPro" id="IPR057684">
    <property type="entry name" value="DUF7924"/>
</dbReference>
<feature type="domain" description="DUF7924" evidence="2">
    <location>
        <begin position="230"/>
        <end position="398"/>
    </location>
</feature>
<accession>E9EGG6</accession>
<dbReference type="KEGG" id="maw:19253275"/>
<feature type="compositionally biased region" description="Low complexity" evidence="1">
    <location>
        <begin position="104"/>
        <end position="118"/>
    </location>
</feature>
<dbReference type="HOGENOM" id="CLU_023878_2_0_1"/>
<feature type="region of interest" description="Disordered" evidence="1">
    <location>
        <begin position="98"/>
        <end position="131"/>
    </location>
</feature>
<gene>
    <name evidence="3" type="ORF">MAC_08964</name>
</gene>
<feature type="region of interest" description="Disordered" evidence="1">
    <location>
        <begin position="1"/>
        <end position="33"/>
    </location>
</feature>
<organism evidence="4">
    <name type="scientific">Metarhizium acridum (strain CQMa 102)</name>
    <dbReference type="NCBI Taxonomy" id="655827"/>
    <lineage>
        <taxon>Eukaryota</taxon>
        <taxon>Fungi</taxon>
        <taxon>Dikarya</taxon>
        <taxon>Ascomycota</taxon>
        <taxon>Pezizomycotina</taxon>
        <taxon>Sordariomycetes</taxon>
        <taxon>Hypocreomycetidae</taxon>
        <taxon>Hypocreales</taxon>
        <taxon>Clavicipitaceae</taxon>
        <taxon>Metarhizium</taxon>
    </lineage>
</organism>
<evidence type="ECO:0000313" key="3">
    <source>
        <dbReference type="EMBL" id="EFY84980.1"/>
    </source>
</evidence>
<dbReference type="eggNOG" id="ENOG502SJYB">
    <property type="taxonomic scope" value="Eukaryota"/>
</dbReference>
<name>E9EGG6_METAQ</name>
<protein>
    <recommendedName>
        <fullName evidence="2">DUF7924 domain-containing protein</fullName>
    </recommendedName>
</protein>
<evidence type="ECO:0000259" key="2">
    <source>
        <dbReference type="Pfam" id="PF25545"/>
    </source>
</evidence>
<feature type="compositionally biased region" description="Low complexity" evidence="1">
    <location>
        <begin position="491"/>
        <end position="503"/>
    </location>
</feature>
<evidence type="ECO:0000313" key="4">
    <source>
        <dbReference type="Proteomes" id="UP000002499"/>
    </source>
</evidence>
<proteinExistence type="predicted"/>
<dbReference type="Proteomes" id="UP000002499">
    <property type="component" value="Unassembled WGS sequence"/>
</dbReference>
<dbReference type="AlphaFoldDB" id="E9EGG6"/>
<reference evidence="3 4" key="1">
    <citation type="journal article" date="2011" name="PLoS Genet.">
        <title>Genome sequencing and comparative transcriptomics of the model entomopathogenic fungi Metarhizium anisopliae and M. acridum.</title>
        <authorList>
            <person name="Gao Q."/>
            <person name="Jin K."/>
            <person name="Ying S.H."/>
            <person name="Zhang Y."/>
            <person name="Xiao G."/>
            <person name="Shang Y."/>
            <person name="Duan Z."/>
            <person name="Hu X."/>
            <person name="Xie X.Q."/>
            <person name="Zhou G."/>
            <person name="Peng G."/>
            <person name="Luo Z."/>
            <person name="Huang W."/>
            <person name="Wang B."/>
            <person name="Fang W."/>
            <person name="Wang S."/>
            <person name="Zhong Y."/>
            <person name="Ma L.J."/>
            <person name="St Leger R.J."/>
            <person name="Zhao G.P."/>
            <person name="Pei Y."/>
            <person name="Feng M.G."/>
            <person name="Xia Y."/>
            <person name="Wang C."/>
        </authorList>
    </citation>
    <scope>NUCLEOTIDE SEQUENCE [LARGE SCALE GENOMIC DNA]</scope>
    <source>
        <strain evidence="3 4">CQMa 102</strain>
    </source>
</reference>
<keyword evidence="4" id="KW-1185">Reference proteome</keyword>
<feature type="region of interest" description="Disordered" evidence="1">
    <location>
        <begin position="455"/>
        <end position="557"/>
    </location>
</feature>
<dbReference type="Pfam" id="PF25545">
    <property type="entry name" value="DUF7924"/>
    <property type="match status" value="1"/>
</dbReference>
<feature type="compositionally biased region" description="Polar residues" evidence="1">
    <location>
        <begin position="544"/>
        <end position="553"/>
    </location>
</feature>
<dbReference type="OrthoDB" id="5336565at2759"/>
<sequence>MARPQNTKRRANEPSQHNPPAKRAKLGEKSNFSPEFWDNLSKVLLTPRALRELDRRNNAQPLPTFSVPQLYPARLARFARHGGPDLRHLRGYTECETVADDMSSSRSLPSRSRQTQSTNASSVVPGTKKSSAYGKDFQQHLTDHNIYHVNHDYDHEAPEPANLAQMHQELANARASLSPSAFPEPAFRDFKQKNARATFERDVMRTVIPVISGNSTIHNQQDVRFTELEPITNERAVKPQPDFFDGARLGDLSRQMRDNQAIQSTGIPTKHPGVPVEPNFFLEVKGPDGNAAVAQRQACYDGAYGARAMHALQNYGETEVAYDSNAYTYTSTYHPSTGTLQLYAHHVTAPRIAEERPEYHMTQLRSFGMTDTRETFIAGATAFRNVRDLAERHRNNFIRAANARADLATAAVQEDLAEIHQEISGPLELHDSQDPTAYTAWQDADYALQQQIADGTDQQDDAEVATAVPREDSPKPSQEPALLVSDDPSMSFESSFTTFTTDTAQPKRPRDSSSPPSSSKRNHPSQGQTPPARRTTRSSRQAMVSGQSGSSNSHRVETYGRQGKVCFETPEGTEIKTELKEWTERTEDGTRRYYWQGVHSGLVFWATKLPKEANKTRRR</sequence>
<dbReference type="InParanoid" id="E9EGG6"/>
<feature type="compositionally biased region" description="Polar residues" evidence="1">
    <location>
        <begin position="119"/>
        <end position="130"/>
    </location>
</feature>
<feature type="compositionally biased region" description="Low complexity" evidence="1">
    <location>
        <begin position="512"/>
        <end position="542"/>
    </location>
</feature>
<evidence type="ECO:0000256" key="1">
    <source>
        <dbReference type="SAM" id="MobiDB-lite"/>
    </source>
</evidence>
<dbReference type="OMA" id="VEEHEDC"/>
<dbReference type="GeneID" id="19253275"/>